<dbReference type="EnsemblMetazoa" id="OVOC6546.1">
    <property type="protein sequence ID" value="OVOC6546.1"/>
    <property type="gene ID" value="WBGene00243355"/>
</dbReference>
<evidence type="ECO:0000313" key="2">
    <source>
        <dbReference type="Proteomes" id="UP000024404"/>
    </source>
</evidence>
<reference evidence="2" key="1">
    <citation type="submission" date="2013-10" db="EMBL/GenBank/DDBJ databases">
        <title>Genome sequencing of Onchocerca volvulus.</title>
        <authorList>
            <person name="Cotton J."/>
            <person name="Tsai J."/>
            <person name="Stanley E."/>
            <person name="Tracey A."/>
            <person name="Holroyd N."/>
            <person name="Lustigman S."/>
            <person name="Berriman M."/>
        </authorList>
    </citation>
    <scope>NUCLEOTIDE SEQUENCE</scope>
</reference>
<keyword evidence="2" id="KW-1185">Reference proteome</keyword>
<dbReference type="Proteomes" id="UP000024404">
    <property type="component" value="Unassembled WGS sequence"/>
</dbReference>
<name>A0A8R1Y0G5_ONCVO</name>
<reference evidence="1" key="2">
    <citation type="submission" date="2022-06" db="UniProtKB">
        <authorList>
            <consortium name="EnsemblMetazoa"/>
        </authorList>
    </citation>
    <scope>IDENTIFICATION</scope>
</reference>
<evidence type="ECO:0000313" key="1">
    <source>
        <dbReference type="EnsemblMetazoa" id="OVOC6546.1"/>
    </source>
</evidence>
<organism evidence="1 2">
    <name type="scientific">Onchocerca volvulus</name>
    <dbReference type="NCBI Taxonomy" id="6282"/>
    <lineage>
        <taxon>Eukaryota</taxon>
        <taxon>Metazoa</taxon>
        <taxon>Ecdysozoa</taxon>
        <taxon>Nematoda</taxon>
        <taxon>Chromadorea</taxon>
        <taxon>Rhabditida</taxon>
        <taxon>Spirurina</taxon>
        <taxon>Spiruromorpha</taxon>
        <taxon>Filarioidea</taxon>
        <taxon>Onchocercidae</taxon>
        <taxon>Onchocerca</taxon>
    </lineage>
</organism>
<sequence>MNLKIPPIDFRLFRYLYKFTFRILLLSRNDLVVLEISTAGIPVVCRVLEDKIGVFIDFQNLQY</sequence>
<dbReference type="AlphaFoldDB" id="A0A8R1Y0G5"/>
<protein>
    <submittedName>
        <fullName evidence="1">Uncharacterized protein</fullName>
    </submittedName>
</protein>
<dbReference type="EMBL" id="CMVM020000177">
    <property type="status" value="NOT_ANNOTATED_CDS"/>
    <property type="molecule type" value="Genomic_DNA"/>
</dbReference>
<accession>A0A8R1Y0G5</accession>
<proteinExistence type="predicted"/>